<keyword evidence="2" id="KW-1185">Reference proteome</keyword>
<dbReference type="Proteomes" id="UP001732700">
    <property type="component" value="Chromosome 3D"/>
</dbReference>
<dbReference type="EnsemblPlants" id="AVESA.00010b.r2.3DG0555720.2">
    <property type="protein sequence ID" value="AVESA.00010b.r2.3DG0555720.2.CDS"/>
    <property type="gene ID" value="AVESA.00010b.r2.3DG0555720"/>
</dbReference>
<reference evidence="1" key="2">
    <citation type="submission" date="2025-09" db="UniProtKB">
        <authorList>
            <consortium name="EnsemblPlants"/>
        </authorList>
    </citation>
    <scope>IDENTIFICATION</scope>
</reference>
<evidence type="ECO:0000313" key="2">
    <source>
        <dbReference type="Proteomes" id="UP001732700"/>
    </source>
</evidence>
<accession>A0ACD5W262</accession>
<proteinExistence type="predicted"/>
<reference evidence="1" key="1">
    <citation type="submission" date="2021-05" db="EMBL/GenBank/DDBJ databases">
        <authorList>
            <person name="Scholz U."/>
            <person name="Mascher M."/>
            <person name="Fiebig A."/>
        </authorList>
    </citation>
    <scope>NUCLEOTIDE SEQUENCE [LARGE SCALE GENOMIC DNA]</scope>
</reference>
<protein>
    <submittedName>
        <fullName evidence="1">Uncharacterized protein</fullName>
    </submittedName>
</protein>
<evidence type="ECO:0000313" key="1">
    <source>
        <dbReference type="EnsemblPlants" id="AVESA.00010b.r2.3DG0555720.2.CDS"/>
    </source>
</evidence>
<sequence length="324" mass="33586">MAAACAFCSVAAVAYFALIVAAVLGIAVHKDTVEVRVATSYAVVDCAPPPSSVGKSSGGFREKVLPLLAALPAAAATAATPGFASLHSDDRSAFVRGICLGFDVEQDCRACLAAAAKNLTDSCLGASRRGGVWRGEGCFVAYSNANASSAREDAFRKVVFAGEDPGGDPNCLDTRRLVALAQSMARGGAADAFGAQEFRHAAALARSRVTPENTVRVFPDVARVETKVRVVAQCARDRDRASAECARCLGEAARRVPTCSWGLDGCHVRVADVLGYGCFLRVETKVPPVRAETWLSESLDVAIFVLLPLVAVAAPLAAAAAALG</sequence>
<organism evidence="1 2">
    <name type="scientific">Avena sativa</name>
    <name type="common">Oat</name>
    <dbReference type="NCBI Taxonomy" id="4498"/>
    <lineage>
        <taxon>Eukaryota</taxon>
        <taxon>Viridiplantae</taxon>
        <taxon>Streptophyta</taxon>
        <taxon>Embryophyta</taxon>
        <taxon>Tracheophyta</taxon>
        <taxon>Spermatophyta</taxon>
        <taxon>Magnoliopsida</taxon>
        <taxon>Liliopsida</taxon>
        <taxon>Poales</taxon>
        <taxon>Poaceae</taxon>
        <taxon>BOP clade</taxon>
        <taxon>Pooideae</taxon>
        <taxon>Poodae</taxon>
        <taxon>Poeae</taxon>
        <taxon>Poeae Chloroplast Group 1 (Aveneae type)</taxon>
        <taxon>Aveninae</taxon>
        <taxon>Avena</taxon>
    </lineage>
</organism>
<name>A0ACD5W262_AVESA</name>